<protein>
    <submittedName>
        <fullName evidence="3">Transmembrane domain-containing protein</fullName>
    </submittedName>
</protein>
<dbReference type="AlphaFoldDB" id="A0A9D5HZ88"/>
<sequence length="241" mass="25338">MIKRILVSLIFLLIKEAICLETRSIENSKLESYSVTYSGSLQKLSAHSSLFSNSQFESCNTLCDDFDPTCDCNTVSTTETEITIEQVDKWIDIIKKNAEAAANPVLKNELTTNTDTTESNNQYVWIGIGVGAIILIGLIIFFITKSRSNGAPGRDPNANYNMQGGVPGMMPGGMPGMPGGMPGMPGGMPGMPGMPGGMPGMPGMPGGMPGMMPGGMPGMPGMMPGMMPGGMPGMPGGMPMR</sequence>
<dbReference type="Proteomes" id="UP001067231">
    <property type="component" value="Unassembled WGS sequence"/>
</dbReference>
<keyword evidence="2" id="KW-0732">Signal</keyword>
<organism evidence="3">
    <name type="scientific">Cryptosporidium canis</name>
    <dbReference type="NCBI Taxonomy" id="195482"/>
    <lineage>
        <taxon>Eukaryota</taxon>
        <taxon>Sar</taxon>
        <taxon>Alveolata</taxon>
        <taxon>Apicomplexa</taxon>
        <taxon>Conoidasida</taxon>
        <taxon>Coccidia</taxon>
        <taxon>Eucoccidiorida</taxon>
        <taxon>Eimeriorina</taxon>
        <taxon>Cryptosporidiidae</taxon>
        <taxon>Cryptosporidium</taxon>
    </lineage>
</organism>
<feature type="chain" id="PRO_5039423458" evidence="2">
    <location>
        <begin position="20"/>
        <end position="241"/>
    </location>
</feature>
<evidence type="ECO:0000256" key="2">
    <source>
        <dbReference type="SAM" id="SignalP"/>
    </source>
</evidence>
<keyword evidence="1" id="KW-0472">Membrane</keyword>
<accession>A0A9D5HZ88</accession>
<reference evidence="3" key="1">
    <citation type="submission" date="2022-10" db="EMBL/GenBank/DDBJ databases">
        <title>Adaptive evolution leads to modifications in subtelomeric GC content in a zoonotic Cryptosporidium species.</title>
        <authorList>
            <person name="Li J."/>
            <person name="Feng Y."/>
            <person name="Xiao L."/>
        </authorList>
    </citation>
    <scope>NUCLEOTIDE SEQUENCE</scope>
    <source>
        <strain evidence="3">33844</strain>
    </source>
</reference>
<dbReference type="OrthoDB" id="344340at2759"/>
<proteinExistence type="predicted"/>
<keyword evidence="1 3" id="KW-0812">Transmembrane</keyword>
<comment type="caution">
    <text evidence="3">The sequence shown here is derived from an EMBL/GenBank/DDBJ whole genome shotgun (WGS) entry which is preliminary data.</text>
</comment>
<feature type="transmembrane region" description="Helical" evidence="1">
    <location>
        <begin position="123"/>
        <end position="144"/>
    </location>
</feature>
<evidence type="ECO:0000256" key="1">
    <source>
        <dbReference type="SAM" id="Phobius"/>
    </source>
</evidence>
<feature type="signal peptide" evidence="2">
    <location>
        <begin position="1"/>
        <end position="19"/>
    </location>
</feature>
<keyword evidence="1" id="KW-1133">Transmembrane helix</keyword>
<dbReference type="EMBL" id="JAPCXC010000026">
    <property type="protein sequence ID" value="KAJ1610242.1"/>
    <property type="molecule type" value="Genomic_DNA"/>
</dbReference>
<evidence type="ECO:0000313" key="3">
    <source>
        <dbReference type="EMBL" id="KAJ1610242.1"/>
    </source>
</evidence>
<name>A0A9D5HZ88_9CRYT</name>
<gene>
    <name evidence="3" type="ORF">OJ253_1265</name>
</gene>